<feature type="non-terminal residue" evidence="1">
    <location>
        <position position="1"/>
    </location>
</feature>
<proteinExistence type="evidence at transcript level"/>
<accession>C9X4I0</accession>
<evidence type="ECO:0000313" key="1">
    <source>
        <dbReference type="EMBL" id="CAY61886.1"/>
    </source>
</evidence>
<protein>
    <submittedName>
        <fullName evidence="1">Uncharacterized protein</fullName>
    </submittedName>
</protein>
<organism evidence="1">
    <name type="scientific">Tityus discrepans</name>
    <name type="common">Venezuelan scorpion</name>
    <dbReference type="NCBI Taxonomy" id="57059"/>
    <lineage>
        <taxon>Eukaryota</taxon>
        <taxon>Metazoa</taxon>
        <taxon>Ecdysozoa</taxon>
        <taxon>Arthropoda</taxon>
        <taxon>Chelicerata</taxon>
        <taxon>Arachnida</taxon>
        <taxon>Scorpiones</taxon>
        <taxon>Buthida</taxon>
        <taxon>Buthoidea</taxon>
        <taxon>Buthidae</taxon>
        <taxon>Tityus</taxon>
    </lineage>
</organism>
<name>C9X4I0_TITDI</name>
<reference evidence="1" key="1">
    <citation type="submission" date="2009-05" db="EMBL/GenBank/DDBJ databases">
        <title>Molecular cloning and nucleotide sequence analysis of genes from Tityus discrepans cDNA library.</title>
        <authorList>
            <person name="D'Suze G."/>
            <person name="Schwartz E.F."/>
            <person name="Garcia B.I."/>
            <person name="Sevcik C."/>
            <person name="Possani L.D."/>
        </authorList>
    </citation>
    <scope>NUCLEOTIDE SEQUENCE</scope>
    <source>
        <tissue evidence="1">Venom gland</tissue>
    </source>
</reference>
<dbReference type="EMBL" id="FN392258">
    <property type="protein sequence ID" value="CAY61886.1"/>
    <property type="molecule type" value="mRNA"/>
</dbReference>
<dbReference type="AlphaFoldDB" id="C9X4I0"/>
<sequence>IHFARSSGTSLIMWSTKSLIVVKIKNFEWDKNINILLDFYHSMDFGKSS</sequence>